<accession>A0A919R0D9</accession>
<dbReference type="SUPFAM" id="SSF52540">
    <property type="entry name" value="P-loop containing nucleoside triphosphate hydrolases"/>
    <property type="match status" value="1"/>
</dbReference>
<dbReference type="Proteomes" id="UP000655287">
    <property type="component" value="Unassembled WGS sequence"/>
</dbReference>
<reference evidence="1" key="1">
    <citation type="submission" date="2021-01" db="EMBL/GenBank/DDBJ databases">
        <title>Whole genome shotgun sequence of Sphaerisporangium rufum NBRC 109079.</title>
        <authorList>
            <person name="Komaki H."/>
            <person name="Tamura T."/>
        </authorList>
    </citation>
    <scope>NUCLEOTIDE SEQUENCE</scope>
    <source>
        <strain evidence="1">NBRC 109079</strain>
    </source>
</reference>
<protein>
    <submittedName>
        <fullName evidence="1">Uncharacterized protein</fullName>
    </submittedName>
</protein>
<gene>
    <name evidence="1" type="ORF">Sru01_16550</name>
</gene>
<evidence type="ECO:0000313" key="1">
    <source>
        <dbReference type="EMBL" id="GII76673.1"/>
    </source>
</evidence>
<organism evidence="1 2">
    <name type="scientific">Sphaerisporangium rufum</name>
    <dbReference type="NCBI Taxonomy" id="1381558"/>
    <lineage>
        <taxon>Bacteria</taxon>
        <taxon>Bacillati</taxon>
        <taxon>Actinomycetota</taxon>
        <taxon>Actinomycetes</taxon>
        <taxon>Streptosporangiales</taxon>
        <taxon>Streptosporangiaceae</taxon>
        <taxon>Sphaerisporangium</taxon>
    </lineage>
</organism>
<dbReference type="InterPro" id="IPR027417">
    <property type="entry name" value="P-loop_NTPase"/>
</dbReference>
<dbReference type="AlphaFoldDB" id="A0A919R0D9"/>
<evidence type="ECO:0000313" key="2">
    <source>
        <dbReference type="Proteomes" id="UP000655287"/>
    </source>
</evidence>
<dbReference type="CDD" id="cd00882">
    <property type="entry name" value="Ras_like_GTPase"/>
    <property type="match status" value="1"/>
</dbReference>
<keyword evidence="2" id="KW-1185">Reference proteome</keyword>
<sequence>MYGILAAAVVAGAGAIGTALFVRKVRRPMKIIVLGQALTGKTTLLNTWMGNWSANFPRTSLNPETVRTIKVETGEKTLLVNKKFIFRNGVDISGRDETMFNFRTDVKAAKAIIYLVDANHLYAEERRPPEHGHADEWVRIIDDGYRIKRYGREADRVVLVVTHTDQDPRHASLGPEEYQAQVWQQLKEVIDAIGAPGRTRVVAGSLATRPAAEELAESVVRSLL</sequence>
<proteinExistence type="predicted"/>
<dbReference type="Gene3D" id="3.40.50.300">
    <property type="entry name" value="P-loop containing nucleotide triphosphate hydrolases"/>
    <property type="match status" value="1"/>
</dbReference>
<dbReference type="RefSeq" id="WP_203983287.1">
    <property type="nucleotide sequence ID" value="NZ_BOOU01000024.1"/>
</dbReference>
<comment type="caution">
    <text evidence="1">The sequence shown here is derived from an EMBL/GenBank/DDBJ whole genome shotgun (WGS) entry which is preliminary data.</text>
</comment>
<dbReference type="EMBL" id="BOOU01000024">
    <property type="protein sequence ID" value="GII76673.1"/>
    <property type="molecule type" value="Genomic_DNA"/>
</dbReference>
<name>A0A919R0D9_9ACTN</name>